<keyword evidence="2" id="KW-0479">Metal-binding</keyword>
<proteinExistence type="inferred from homology"/>
<evidence type="ECO:0000313" key="8">
    <source>
        <dbReference type="EMBL" id="MBD8876191.1"/>
    </source>
</evidence>
<dbReference type="PANTHER" id="PTHR30471:SF3">
    <property type="entry name" value="UPF0758 PROTEIN YEES-RELATED"/>
    <property type="match status" value="1"/>
</dbReference>
<evidence type="ECO:0000256" key="2">
    <source>
        <dbReference type="ARBA" id="ARBA00022723"/>
    </source>
</evidence>
<comment type="caution">
    <text evidence="8">The sequence shown here is derived from an EMBL/GenBank/DDBJ whole genome shotgun (WGS) entry which is preliminary data.</text>
</comment>
<evidence type="ECO:0000256" key="5">
    <source>
        <dbReference type="ARBA" id="ARBA00023049"/>
    </source>
</evidence>
<feature type="domain" description="MPN" evidence="7">
    <location>
        <begin position="104"/>
        <end position="226"/>
    </location>
</feature>
<keyword evidence="5" id="KW-0482">Metalloprotease</keyword>
<protein>
    <submittedName>
        <fullName evidence="8">DNA repair protein RadC</fullName>
    </submittedName>
</protein>
<dbReference type="Pfam" id="PF04002">
    <property type="entry name" value="RadC"/>
    <property type="match status" value="1"/>
</dbReference>
<evidence type="ECO:0000259" key="7">
    <source>
        <dbReference type="PROSITE" id="PS50249"/>
    </source>
</evidence>
<comment type="similarity">
    <text evidence="6">Belongs to the UPF0758 family.</text>
</comment>
<dbReference type="CDD" id="cd08071">
    <property type="entry name" value="MPN_DUF2466"/>
    <property type="match status" value="1"/>
</dbReference>
<keyword evidence="1" id="KW-0645">Protease</keyword>
<evidence type="ECO:0000256" key="3">
    <source>
        <dbReference type="ARBA" id="ARBA00022801"/>
    </source>
</evidence>
<dbReference type="NCBIfam" id="TIGR00608">
    <property type="entry name" value="radc"/>
    <property type="match status" value="1"/>
</dbReference>
<reference evidence="8 9" key="1">
    <citation type="submission" date="2020-09" db="EMBL/GenBank/DDBJ databases">
        <title>The genome sequence of type strain Labrenzia polysiphoniae KACC 19711.</title>
        <authorList>
            <person name="Liu Y."/>
        </authorList>
    </citation>
    <scope>NUCLEOTIDE SEQUENCE [LARGE SCALE GENOMIC DNA]</scope>
    <source>
        <strain evidence="8 9">KACC 19711</strain>
    </source>
</reference>
<dbReference type="InterPro" id="IPR020891">
    <property type="entry name" value="UPF0758_CS"/>
</dbReference>
<dbReference type="InterPro" id="IPR001405">
    <property type="entry name" value="UPF0758"/>
</dbReference>
<dbReference type="Gene3D" id="3.40.140.10">
    <property type="entry name" value="Cytidine Deaminase, domain 2"/>
    <property type="match status" value="1"/>
</dbReference>
<dbReference type="NCBIfam" id="NF000642">
    <property type="entry name" value="PRK00024.1"/>
    <property type="match status" value="1"/>
</dbReference>
<accession>A0ABR9C8F2</accession>
<dbReference type="InterPro" id="IPR025657">
    <property type="entry name" value="RadC_JAB"/>
</dbReference>
<evidence type="ECO:0000256" key="6">
    <source>
        <dbReference type="RuleBase" id="RU003797"/>
    </source>
</evidence>
<keyword evidence="4" id="KW-0862">Zinc</keyword>
<dbReference type="Proteomes" id="UP000615687">
    <property type="component" value="Unassembled WGS sequence"/>
</dbReference>
<dbReference type="EMBL" id="JACYXJ010000003">
    <property type="protein sequence ID" value="MBD8876191.1"/>
    <property type="molecule type" value="Genomic_DNA"/>
</dbReference>
<dbReference type="PROSITE" id="PS50249">
    <property type="entry name" value="MPN"/>
    <property type="match status" value="1"/>
</dbReference>
<evidence type="ECO:0000256" key="1">
    <source>
        <dbReference type="ARBA" id="ARBA00022670"/>
    </source>
</evidence>
<name>A0ABR9C8F2_9HYPH</name>
<evidence type="ECO:0000313" key="9">
    <source>
        <dbReference type="Proteomes" id="UP000615687"/>
    </source>
</evidence>
<keyword evidence="3" id="KW-0378">Hydrolase</keyword>
<gene>
    <name evidence="8" type="primary">radC</name>
    <name evidence="8" type="ORF">IG617_07835</name>
</gene>
<keyword evidence="9" id="KW-1185">Reference proteome</keyword>
<sequence>MLALEHDFSSRFELQLRCRKSTANALTDLDVLTLLLEPACSSDGAHAIARHLLLAFGSLPGVLSTARHRLLQVEGVDQRLADILVIARQCALRCTRAEVSNRCVIECWTDLLTYLQTAMGNLRREQFRVVFLNKRNEVIVDEVLQEGTVDHTPVYPREVMRRALLHHASALILVHNHPSGDPTPSQADILMTHRLVEAAEVFDISIYDHIIVAEGLSVSFKGLELI</sequence>
<dbReference type="InterPro" id="IPR037518">
    <property type="entry name" value="MPN"/>
</dbReference>
<organism evidence="8 9">
    <name type="scientific">Roseibium polysiphoniae</name>
    <dbReference type="NCBI Taxonomy" id="2571221"/>
    <lineage>
        <taxon>Bacteria</taxon>
        <taxon>Pseudomonadati</taxon>
        <taxon>Pseudomonadota</taxon>
        <taxon>Alphaproteobacteria</taxon>
        <taxon>Hyphomicrobiales</taxon>
        <taxon>Stappiaceae</taxon>
        <taxon>Roseibium</taxon>
    </lineage>
</organism>
<dbReference type="PANTHER" id="PTHR30471">
    <property type="entry name" value="DNA REPAIR PROTEIN RADC"/>
    <property type="match status" value="1"/>
</dbReference>
<dbReference type="PROSITE" id="PS01302">
    <property type="entry name" value="UPF0758"/>
    <property type="match status" value="1"/>
</dbReference>
<evidence type="ECO:0000256" key="4">
    <source>
        <dbReference type="ARBA" id="ARBA00022833"/>
    </source>
</evidence>
<dbReference type="SUPFAM" id="SSF102712">
    <property type="entry name" value="JAB1/MPN domain"/>
    <property type="match status" value="1"/>
</dbReference>